<evidence type="ECO:0000313" key="3">
    <source>
        <dbReference type="Proteomes" id="UP001567538"/>
    </source>
</evidence>
<gene>
    <name evidence="2" type="ORF">AAHA92_13468</name>
</gene>
<accession>A0ABD1HCI1</accession>
<comment type="caution">
    <text evidence="2">The sequence shown here is derived from an EMBL/GenBank/DDBJ whole genome shotgun (WGS) entry which is preliminary data.</text>
</comment>
<proteinExistence type="predicted"/>
<reference evidence="2 3" key="1">
    <citation type="submission" date="2024-06" db="EMBL/GenBank/DDBJ databases">
        <title>A chromosome level genome sequence of Diviner's sage (Salvia divinorum).</title>
        <authorList>
            <person name="Ford S.A."/>
            <person name="Ro D.-K."/>
            <person name="Ness R.W."/>
            <person name="Phillips M.A."/>
        </authorList>
    </citation>
    <scope>NUCLEOTIDE SEQUENCE [LARGE SCALE GENOMIC DNA]</scope>
    <source>
        <strain evidence="2">SAF-2024a</strain>
        <tissue evidence="2">Leaf</tissue>
    </source>
</reference>
<name>A0ABD1HCI1_SALDI</name>
<evidence type="ECO:0000256" key="1">
    <source>
        <dbReference type="SAM" id="MobiDB-lite"/>
    </source>
</evidence>
<evidence type="ECO:0000313" key="2">
    <source>
        <dbReference type="EMBL" id="KAL1552701.1"/>
    </source>
</evidence>
<protein>
    <submittedName>
        <fullName evidence="2">Uncharacterized protein</fullName>
    </submittedName>
</protein>
<organism evidence="2 3">
    <name type="scientific">Salvia divinorum</name>
    <name type="common">Maria pastora</name>
    <name type="synonym">Diviner's sage</name>
    <dbReference type="NCBI Taxonomy" id="28513"/>
    <lineage>
        <taxon>Eukaryota</taxon>
        <taxon>Viridiplantae</taxon>
        <taxon>Streptophyta</taxon>
        <taxon>Embryophyta</taxon>
        <taxon>Tracheophyta</taxon>
        <taxon>Spermatophyta</taxon>
        <taxon>Magnoliopsida</taxon>
        <taxon>eudicotyledons</taxon>
        <taxon>Gunneridae</taxon>
        <taxon>Pentapetalae</taxon>
        <taxon>asterids</taxon>
        <taxon>lamiids</taxon>
        <taxon>Lamiales</taxon>
        <taxon>Lamiaceae</taxon>
        <taxon>Nepetoideae</taxon>
        <taxon>Mentheae</taxon>
        <taxon>Salviinae</taxon>
        <taxon>Salvia</taxon>
        <taxon>Salvia subgen. Calosphace</taxon>
    </lineage>
</organism>
<dbReference type="AlphaFoldDB" id="A0ABD1HCI1"/>
<dbReference type="Proteomes" id="UP001567538">
    <property type="component" value="Unassembled WGS sequence"/>
</dbReference>
<sequence>MQFKYPRLALDVPRTATLGFRLLTIGGKTTGIELMGKPPLPPSDRRRYARKIDPAVTALLAYMEIEYKLKAKWCHRFTKDLANHVLTKLQPLPPIPSKKIKKRKREEKQQKPNLQYLIMAEFVIAITQSRAFNNSIVNYYQIGAMKRRGGSPNPNNHTPAPPIKPSSMEPKPIKPSSMEPKPKKQATALPRPSKPSDVIHYVNHHAGLLASVIQKEFNLHGQWSRDYNHDLVQLALHKLRSNSPTSTDPVADVGGGIASPSKKL</sequence>
<feature type="region of interest" description="Disordered" evidence="1">
    <location>
        <begin position="241"/>
        <end position="264"/>
    </location>
</feature>
<keyword evidence="3" id="KW-1185">Reference proteome</keyword>
<feature type="region of interest" description="Disordered" evidence="1">
    <location>
        <begin position="147"/>
        <end position="197"/>
    </location>
</feature>
<dbReference type="EMBL" id="JBEAFC010000006">
    <property type="protein sequence ID" value="KAL1552701.1"/>
    <property type="molecule type" value="Genomic_DNA"/>
</dbReference>